<feature type="transmembrane region" description="Helical" evidence="1">
    <location>
        <begin position="209"/>
        <end position="227"/>
    </location>
</feature>
<feature type="transmembrane region" description="Helical" evidence="1">
    <location>
        <begin position="271"/>
        <end position="290"/>
    </location>
</feature>
<dbReference type="Pfam" id="PF02517">
    <property type="entry name" value="Rce1-like"/>
    <property type="match status" value="1"/>
</dbReference>
<protein>
    <recommendedName>
        <fullName evidence="2">CAAX prenyl protease 2/Lysostaphin resistance protein A-like domain-containing protein</fullName>
    </recommendedName>
</protein>
<dbReference type="EMBL" id="CAXJIO010000010">
    <property type="protein sequence ID" value="CAL2101735.1"/>
    <property type="molecule type" value="Genomic_DNA"/>
</dbReference>
<keyword evidence="1" id="KW-0472">Membrane</keyword>
<feature type="transmembrane region" description="Helical" evidence="1">
    <location>
        <begin position="234"/>
        <end position="251"/>
    </location>
</feature>
<gene>
    <name evidence="3" type="ORF">T190423A01A_10298</name>
</gene>
<sequence>MGNIDLIGKRHRIKSLDFFQQVYKGKNHWYIWILVSLVAFVPFALRIYHYLFVKVQKPKAPVAIDSNLLLVKGLSHYLFYLVLLLLGVRYLHKRPIRTVFTSKKKIDWWRYIFGVSSWGLCIVVYFSLNYYFYPDNYQWNFKLVPFLILFLISFTIVPIGAIFKELYFSGYLLQGIGLLTKRKWVAIVLTSVIYMFAIGMSPIFEQAGYHVLFFYFASSLFTGIITTIDDGVELAMGLQTANNIFAILYITTNWTGLRTNALFLDISEPKVLFIVYIPVFIFFPIYFFILKKMYNWKNTKEKILDKIVDIK</sequence>
<keyword evidence="1" id="KW-0812">Transmembrane</keyword>
<keyword evidence="1" id="KW-1133">Transmembrane helix</keyword>
<evidence type="ECO:0000259" key="2">
    <source>
        <dbReference type="Pfam" id="PF02517"/>
    </source>
</evidence>
<dbReference type="RefSeq" id="WP_348715113.1">
    <property type="nucleotide sequence ID" value="NZ_CAXJIO010000010.1"/>
</dbReference>
<comment type="caution">
    <text evidence="3">The sequence shown here is derived from an EMBL/GenBank/DDBJ whole genome shotgun (WGS) entry which is preliminary data.</text>
</comment>
<feature type="transmembrane region" description="Helical" evidence="1">
    <location>
        <begin position="144"/>
        <end position="163"/>
    </location>
</feature>
<proteinExistence type="predicted"/>
<dbReference type="InterPro" id="IPR003675">
    <property type="entry name" value="Rce1/LyrA-like_dom"/>
</dbReference>
<keyword evidence="4" id="KW-1185">Reference proteome</keyword>
<feature type="transmembrane region" description="Helical" evidence="1">
    <location>
        <begin position="111"/>
        <end position="132"/>
    </location>
</feature>
<accession>A0ABM9P8B0</accession>
<feature type="transmembrane region" description="Helical" evidence="1">
    <location>
        <begin position="29"/>
        <end position="49"/>
    </location>
</feature>
<evidence type="ECO:0000313" key="4">
    <source>
        <dbReference type="Proteomes" id="UP001497527"/>
    </source>
</evidence>
<dbReference type="Proteomes" id="UP001497527">
    <property type="component" value="Unassembled WGS sequence"/>
</dbReference>
<evidence type="ECO:0000313" key="3">
    <source>
        <dbReference type="EMBL" id="CAL2101735.1"/>
    </source>
</evidence>
<feature type="transmembrane region" description="Helical" evidence="1">
    <location>
        <begin position="69"/>
        <end position="91"/>
    </location>
</feature>
<name>A0ABM9P8B0_9FLAO</name>
<feature type="domain" description="CAAX prenyl protease 2/Lysostaphin resistance protein A-like" evidence="2">
    <location>
        <begin position="150"/>
        <end position="245"/>
    </location>
</feature>
<reference evidence="3 4" key="1">
    <citation type="submission" date="2024-05" db="EMBL/GenBank/DDBJ databases">
        <authorList>
            <person name="Duchaud E."/>
        </authorList>
    </citation>
    <scope>NUCLEOTIDE SEQUENCE [LARGE SCALE GENOMIC DNA]</scope>
    <source>
        <strain evidence="3">Ena-SAMPLE-TAB-13-05-2024-13:56:06:370-140308</strain>
    </source>
</reference>
<evidence type="ECO:0000256" key="1">
    <source>
        <dbReference type="SAM" id="Phobius"/>
    </source>
</evidence>
<organism evidence="3 4">
    <name type="scientific">Tenacibaculum polynesiense</name>
    <dbReference type="NCBI Taxonomy" id="3137857"/>
    <lineage>
        <taxon>Bacteria</taxon>
        <taxon>Pseudomonadati</taxon>
        <taxon>Bacteroidota</taxon>
        <taxon>Flavobacteriia</taxon>
        <taxon>Flavobacteriales</taxon>
        <taxon>Flavobacteriaceae</taxon>
        <taxon>Tenacibaculum</taxon>
    </lineage>
</organism>
<feature type="transmembrane region" description="Helical" evidence="1">
    <location>
        <begin position="184"/>
        <end position="203"/>
    </location>
</feature>